<evidence type="ECO:0008006" key="4">
    <source>
        <dbReference type="Google" id="ProtNLM"/>
    </source>
</evidence>
<dbReference type="RefSeq" id="WP_286347122.1">
    <property type="nucleotide sequence ID" value="NZ_AP027733.1"/>
</dbReference>
<evidence type="ECO:0000256" key="1">
    <source>
        <dbReference type="SAM" id="MobiDB-lite"/>
    </source>
</evidence>
<name>A0ABN6Y680_9MICO</name>
<reference evidence="3" key="1">
    <citation type="journal article" date="2019" name="Int. J. Syst. Evol. Microbiol.">
        <title>The Global Catalogue of Microorganisms (GCM) 10K type strain sequencing project: providing services to taxonomists for standard genome sequencing and annotation.</title>
        <authorList>
            <consortium name="The Broad Institute Genomics Platform"/>
            <consortium name="The Broad Institute Genome Sequencing Center for Infectious Disease"/>
            <person name="Wu L."/>
            <person name="Ma J."/>
        </authorList>
    </citation>
    <scope>NUCLEOTIDE SEQUENCE [LARGE SCALE GENOMIC DNA]</scope>
    <source>
        <strain evidence="3">NBRC 108728</strain>
    </source>
</reference>
<gene>
    <name evidence="2" type="ORF">GCM10025867_50810</name>
</gene>
<dbReference type="EMBL" id="AP027733">
    <property type="protein sequence ID" value="BDZ52840.1"/>
    <property type="molecule type" value="Genomic_DNA"/>
</dbReference>
<geneLocation type="plasmid" evidence="2 3">
    <name>pNBRC108728a</name>
</geneLocation>
<evidence type="ECO:0000313" key="2">
    <source>
        <dbReference type="EMBL" id="BDZ52840.1"/>
    </source>
</evidence>
<organism evidence="2 3">
    <name type="scientific">Frondihabitans sucicola</name>
    <dbReference type="NCBI Taxonomy" id="1268041"/>
    <lineage>
        <taxon>Bacteria</taxon>
        <taxon>Bacillati</taxon>
        <taxon>Actinomycetota</taxon>
        <taxon>Actinomycetes</taxon>
        <taxon>Micrococcales</taxon>
        <taxon>Microbacteriaceae</taxon>
        <taxon>Frondihabitans</taxon>
    </lineage>
</organism>
<keyword evidence="3" id="KW-1185">Reference proteome</keyword>
<accession>A0ABN6Y680</accession>
<evidence type="ECO:0000313" key="3">
    <source>
        <dbReference type="Proteomes" id="UP001321486"/>
    </source>
</evidence>
<protein>
    <recommendedName>
        <fullName evidence="4">DUF222 domain-containing protein</fullName>
    </recommendedName>
</protein>
<feature type="region of interest" description="Disordered" evidence="1">
    <location>
        <begin position="322"/>
        <end position="345"/>
    </location>
</feature>
<dbReference type="Proteomes" id="UP001321486">
    <property type="component" value="Plasmid pNBRC108728a"/>
</dbReference>
<keyword evidence="2" id="KW-0614">Plasmid</keyword>
<proteinExistence type="predicted"/>
<sequence>MADIGTRGNVDDKQQVDDVAAADALGEKYLIDSWPGATLRTRYILFEALQGRMALSTEDPDLWLKNQRRRFGKTETHETPIFNTVIPGWRTLDAERLDAAWFERHGKRWPADRGPAMHLFDDNDRRRLRFALAGELERRVSDWAAWLESMRSREQSDPLSAAQVAVLDDVMPRWRTEDAASLDAAARKRLKRRKKVPAPPLRSGETRGELGFTETQEYYLDLARRSMLQVAGRAASTWLSRMRTMEAKAELHPEQIAALDAVIPLWRSEGVMTLDRLSKRALKPSDQKHVDLALRARLFEEGGRASASWLERLRLRDAEGSSSTGRRACSIRPCPDGAPRRRSHSISLGCAAGASRPSSHPARERDKACRRHCRIRDDDHLADHPLAERDACD</sequence>